<feature type="compositionally biased region" description="Basic and acidic residues" evidence="1">
    <location>
        <begin position="91"/>
        <end position="100"/>
    </location>
</feature>
<evidence type="ECO:0000313" key="2">
    <source>
        <dbReference type="EMBL" id="TWP38951.1"/>
    </source>
</evidence>
<evidence type="ECO:0000256" key="1">
    <source>
        <dbReference type="SAM" id="MobiDB-lite"/>
    </source>
</evidence>
<name>A0A563E9R7_9MICO</name>
<keyword evidence="3" id="KW-1185">Reference proteome</keyword>
<dbReference type="RefSeq" id="WP_146314733.1">
    <property type="nucleotide sequence ID" value="NZ_VCQV01000001.1"/>
</dbReference>
<accession>A0A563E9R7</accession>
<reference evidence="2 3" key="2">
    <citation type="submission" date="2019-08" db="EMBL/GenBank/DDBJ databases">
        <title>Jejuicoccus antrihumi gen. nov., sp. nov., a new member of the family Dermacoccaceae isolated from a cave.</title>
        <authorList>
            <person name="Schumann P."/>
            <person name="Kim I.S."/>
        </authorList>
    </citation>
    <scope>NUCLEOTIDE SEQUENCE [LARGE SCALE GENOMIC DNA]</scope>
    <source>
        <strain evidence="2 3">C5-26</strain>
    </source>
</reference>
<organism evidence="2 3">
    <name type="scientific">Leekyejoonella antrihumi</name>
    <dbReference type="NCBI Taxonomy" id="1660198"/>
    <lineage>
        <taxon>Bacteria</taxon>
        <taxon>Bacillati</taxon>
        <taxon>Actinomycetota</taxon>
        <taxon>Actinomycetes</taxon>
        <taxon>Micrococcales</taxon>
        <taxon>Dermacoccaceae</taxon>
        <taxon>Leekyejoonella</taxon>
    </lineage>
</organism>
<evidence type="ECO:0000313" key="3">
    <source>
        <dbReference type="Proteomes" id="UP000320244"/>
    </source>
</evidence>
<dbReference type="AlphaFoldDB" id="A0A563E9R7"/>
<feature type="region of interest" description="Disordered" evidence="1">
    <location>
        <begin position="56"/>
        <end position="100"/>
    </location>
</feature>
<reference evidence="2 3" key="1">
    <citation type="submission" date="2019-05" db="EMBL/GenBank/DDBJ databases">
        <authorList>
            <person name="Lee S.D."/>
        </authorList>
    </citation>
    <scope>NUCLEOTIDE SEQUENCE [LARGE SCALE GENOMIC DNA]</scope>
    <source>
        <strain evidence="2 3">C5-26</strain>
    </source>
</reference>
<dbReference type="Proteomes" id="UP000320244">
    <property type="component" value="Unassembled WGS sequence"/>
</dbReference>
<comment type="caution">
    <text evidence="2">The sequence shown here is derived from an EMBL/GenBank/DDBJ whole genome shotgun (WGS) entry which is preliminary data.</text>
</comment>
<protein>
    <recommendedName>
        <fullName evidence="4">ATP-binding cassette domain-containing protein</fullName>
    </recommendedName>
</protein>
<proteinExistence type="predicted"/>
<evidence type="ECO:0008006" key="4">
    <source>
        <dbReference type="Google" id="ProtNLM"/>
    </source>
</evidence>
<gene>
    <name evidence="2" type="ORF">FGL98_00710</name>
</gene>
<feature type="compositionally biased region" description="Basic residues" evidence="1">
    <location>
        <begin position="77"/>
        <end position="90"/>
    </location>
</feature>
<dbReference type="EMBL" id="VCQV01000001">
    <property type="protein sequence ID" value="TWP38951.1"/>
    <property type="molecule type" value="Genomic_DNA"/>
</dbReference>
<sequence length="146" mass="16099">MDELIDMIGLTARAAEKTENLSGGQNRRLDVAVGVIGDPVPRREAWELVRFGQPWDDHRPYDARPGQGGGAGSLCRDHRHGAHHRGRHHRAELTDSGSREAHVAFTVRERLRGTPPELPGFGVVRPPLEDTYFALVHEQDSTAGGE</sequence>